<proteinExistence type="predicted"/>
<evidence type="ECO:0000313" key="2">
    <source>
        <dbReference type="Proteomes" id="UP000219522"/>
    </source>
</evidence>
<dbReference type="AlphaFoldDB" id="A0A7Z7N7K2"/>
<accession>A0A7Z7N7K2</accession>
<dbReference type="Proteomes" id="UP000219522">
    <property type="component" value="Unassembled WGS sequence"/>
</dbReference>
<organism evidence="1 2">
    <name type="scientific">Caballeronia arationis</name>
    <dbReference type="NCBI Taxonomy" id="1777142"/>
    <lineage>
        <taxon>Bacteria</taxon>
        <taxon>Pseudomonadati</taxon>
        <taxon>Pseudomonadota</taxon>
        <taxon>Betaproteobacteria</taxon>
        <taxon>Burkholderiales</taxon>
        <taxon>Burkholderiaceae</taxon>
        <taxon>Caballeronia</taxon>
    </lineage>
</organism>
<protein>
    <submittedName>
        <fullName evidence="1">Uncharacterized protein</fullName>
    </submittedName>
</protein>
<sequence>MFSSDIKEKLEECLVTRACSRSPEWAEMTNDNDTALLAHCSYWASITNCAAMESAFRAGWSIRSKKELSQTTELVAACTQSGVIRLPVQALMQRPAGAKTSTYRK</sequence>
<name>A0A7Z7N7K2_9BURK</name>
<evidence type="ECO:0000313" key="1">
    <source>
        <dbReference type="EMBL" id="SOE89083.1"/>
    </source>
</evidence>
<gene>
    <name evidence="1" type="ORF">SAMN05446927_7737</name>
</gene>
<dbReference type="EMBL" id="OCSU01000003">
    <property type="protein sequence ID" value="SOE89083.1"/>
    <property type="molecule type" value="Genomic_DNA"/>
</dbReference>
<comment type="caution">
    <text evidence="1">The sequence shown here is derived from an EMBL/GenBank/DDBJ whole genome shotgun (WGS) entry which is preliminary data.</text>
</comment>
<reference evidence="1 2" key="1">
    <citation type="submission" date="2017-09" db="EMBL/GenBank/DDBJ databases">
        <authorList>
            <person name="Varghese N."/>
            <person name="Submissions S."/>
        </authorList>
    </citation>
    <scope>NUCLEOTIDE SEQUENCE [LARGE SCALE GENOMIC DNA]</scope>
    <source>
        <strain evidence="1 2">OK806</strain>
    </source>
</reference>
<keyword evidence="2" id="KW-1185">Reference proteome</keyword>